<feature type="domain" description="MannoseP isomerase/GMP-like beta-helix" evidence="1">
    <location>
        <begin position="30"/>
        <end position="76"/>
    </location>
</feature>
<dbReference type="EMBL" id="FNEH01000028">
    <property type="protein sequence ID" value="SDJ10996.1"/>
    <property type="molecule type" value="Genomic_DNA"/>
</dbReference>
<evidence type="ECO:0000259" key="1">
    <source>
        <dbReference type="Pfam" id="PF22640"/>
    </source>
</evidence>
<reference evidence="2 3" key="1">
    <citation type="submission" date="2016-10" db="EMBL/GenBank/DDBJ databases">
        <authorList>
            <person name="de Groot N.N."/>
        </authorList>
    </citation>
    <scope>NUCLEOTIDE SEQUENCE [LARGE SCALE GENOMIC DNA]</scope>
    <source>
        <strain evidence="2 3">WG7</strain>
    </source>
</reference>
<dbReference type="Gene3D" id="3.90.550.10">
    <property type="entry name" value="Spore Coat Polysaccharide Biosynthesis Protein SpsA, Chain A"/>
    <property type="match status" value="1"/>
</dbReference>
<dbReference type="PANTHER" id="PTHR46390:SF1">
    <property type="entry name" value="MANNOSE-1-PHOSPHATE GUANYLYLTRANSFERASE"/>
    <property type="match status" value="1"/>
</dbReference>
<name>A0A1G8R1Z7_9FIRM</name>
<evidence type="ECO:0000313" key="2">
    <source>
        <dbReference type="EMBL" id="SDJ10996.1"/>
    </source>
</evidence>
<dbReference type="Proteomes" id="UP000198945">
    <property type="component" value="Unassembled WGS sequence"/>
</dbReference>
<dbReference type="InterPro" id="IPR054566">
    <property type="entry name" value="ManC/GMP-like_b-helix"/>
</dbReference>
<dbReference type="InterPro" id="IPR029044">
    <property type="entry name" value="Nucleotide-diphossugar_trans"/>
</dbReference>
<gene>
    <name evidence="2" type="ORF">SAMN04515654_12816</name>
</gene>
<dbReference type="InterPro" id="IPR051161">
    <property type="entry name" value="Mannose-6P_isomerase_type2"/>
</dbReference>
<sequence>MGCLSGSWPALERVKKVDDAGNIELVNTYGIDTTNSIIHRPNKVITTIGLNNVVIVDTEDAILICDKKIAQVVKEIRNILADNVLEDCL</sequence>
<evidence type="ECO:0000313" key="3">
    <source>
        <dbReference type="Proteomes" id="UP000198945"/>
    </source>
</evidence>
<dbReference type="GO" id="GO:0009298">
    <property type="term" value="P:GDP-mannose biosynthetic process"/>
    <property type="evidence" value="ECO:0007669"/>
    <property type="project" value="TreeGrafter"/>
</dbReference>
<organism evidence="2 3">
    <name type="scientific">Halanaerobium congolense</name>
    <dbReference type="NCBI Taxonomy" id="54121"/>
    <lineage>
        <taxon>Bacteria</taxon>
        <taxon>Bacillati</taxon>
        <taxon>Bacillota</taxon>
        <taxon>Clostridia</taxon>
        <taxon>Halanaerobiales</taxon>
        <taxon>Halanaerobiaceae</taxon>
        <taxon>Halanaerobium</taxon>
    </lineage>
</organism>
<dbReference type="GO" id="GO:0004475">
    <property type="term" value="F:mannose-1-phosphate guanylyltransferase (GTP) activity"/>
    <property type="evidence" value="ECO:0007669"/>
    <property type="project" value="TreeGrafter"/>
</dbReference>
<accession>A0A1G8R1Z7</accession>
<dbReference type="SUPFAM" id="SSF159283">
    <property type="entry name" value="Guanosine diphospho-D-mannose pyrophosphorylase/mannose-6-phosphate isomerase linker domain"/>
    <property type="match status" value="1"/>
</dbReference>
<keyword evidence="2" id="KW-0413">Isomerase</keyword>
<dbReference type="GO" id="GO:0016853">
    <property type="term" value="F:isomerase activity"/>
    <property type="evidence" value="ECO:0007669"/>
    <property type="project" value="UniProtKB-KW"/>
</dbReference>
<proteinExistence type="predicted"/>
<dbReference type="Pfam" id="PF22640">
    <property type="entry name" value="ManC_GMP_beta-helix"/>
    <property type="match status" value="1"/>
</dbReference>
<dbReference type="RefSeq" id="WP_244152057.1">
    <property type="nucleotide sequence ID" value="NZ_FNEH01000028.1"/>
</dbReference>
<dbReference type="PANTHER" id="PTHR46390">
    <property type="entry name" value="MANNOSE-1-PHOSPHATE GUANYLYLTRANSFERASE"/>
    <property type="match status" value="1"/>
</dbReference>
<dbReference type="AlphaFoldDB" id="A0A1G8R1Z7"/>
<protein>
    <submittedName>
        <fullName evidence="2">Mannose-6-phosphate isomerase</fullName>
    </submittedName>
</protein>